<dbReference type="PANTHER" id="PTHR46268">
    <property type="entry name" value="STRESS RESPONSE PROTEIN NHAX"/>
    <property type="match status" value="1"/>
</dbReference>
<accession>A0ABU0UTX3</accession>
<dbReference type="SUPFAM" id="SSF52402">
    <property type="entry name" value="Adenine nucleotide alpha hydrolases-like"/>
    <property type="match status" value="2"/>
</dbReference>
<protein>
    <submittedName>
        <fullName evidence="3">Nucleotide-binding universal stress UspA family protein</fullName>
    </submittedName>
</protein>
<dbReference type="Pfam" id="PF00582">
    <property type="entry name" value="Usp"/>
    <property type="match status" value="2"/>
</dbReference>
<proteinExistence type="inferred from homology"/>
<reference evidence="3 4" key="1">
    <citation type="submission" date="2023-07" db="EMBL/GenBank/DDBJ databases">
        <title>Functional and genomic diversity of the sorghum phyllosphere microbiome.</title>
        <authorList>
            <person name="Shade A."/>
        </authorList>
    </citation>
    <scope>NUCLEOTIDE SEQUENCE [LARGE SCALE GENOMIC DNA]</scope>
    <source>
        <strain evidence="3 4">SORGH_AS_0887</strain>
    </source>
</reference>
<gene>
    <name evidence="3" type="ORF">QE380_000918</name>
</gene>
<feature type="domain" description="UspA" evidence="2">
    <location>
        <begin position="156"/>
        <end position="290"/>
    </location>
</feature>
<dbReference type="Gene3D" id="3.40.50.12370">
    <property type="match status" value="1"/>
</dbReference>
<dbReference type="InterPro" id="IPR006016">
    <property type="entry name" value="UspA"/>
</dbReference>
<evidence type="ECO:0000256" key="1">
    <source>
        <dbReference type="ARBA" id="ARBA00008791"/>
    </source>
</evidence>
<dbReference type="PANTHER" id="PTHR46268:SF6">
    <property type="entry name" value="UNIVERSAL STRESS PROTEIN UP12"/>
    <property type="match status" value="1"/>
</dbReference>
<evidence type="ECO:0000313" key="3">
    <source>
        <dbReference type="EMBL" id="MDQ1207995.1"/>
    </source>
</evidence>
<keyword evidence="4" id="KW-1185">Reference proteome</keyword>
<feature type="domain" description="UspA" evidence="2">
    <location>
        <begin position="2"/>
        <end position="137"/>
    </location>
</feature>
<evidence type="ECO:0000313" key="4">
    <source>
        <dbReference type="Proteomes" id="UP001233360"/>
    </source>
</evidence>
<organism evidence="3 4">
    <name type="scientific">Acinetobacter baylyi</name>
    <dbReference type="NCBI Taxonomy" id="202950"/>
    <lineage>
        <taxon>Bacteria</taxon>
        <taxon>Pseudomonadati</taxon>
        <taxon>Pseudomonadota</taxon>
        <taxon>Gammaproteobacteria</taxon>
        <taxon>Moraxellales</taxon>
        <taxon>Moraxellaceae</taxon>
        <taxon>Acinetobacter</taxon>
    </lineage>
</organism>
<dbReference type="RefSeq" id="WP_307002380.1">
    <property type="nucleotide sequence ID" value="NZ_JAUTBK010000002.1"/>
</dbReference>
<evidence type="ECO:0000259" key="2">
    <source>
        <dbReference type="Pfam" id="PF00582"/>
    </source>
</evidence>
<dbReference type="Proteomes" id="UP001233360">
    <property type="component" value="Unassembled WGS sequence"/>
</dbReference>
<name>A0ABU0UTX3_ACIBI</name>
<dbReference type="EMBL" id="JAUTBK010000002">
    <property type="protein sequence ID" value="MDQ1207995.1"/>
    <property type="molecule type" value="Genomic_DNA"/>
</dbReference>
<sequence>MKFLVGYSNDSSGKDALKLGVALAEMTQGKLIVCHIVAKTWHNIALAKFDEDYDQFLCDEAQKALDDAKLTVPSHIEARYIARTALSISEGLKQTAKELSVDCMVISGARIAIKGQFFSGTVADELLNQLSLPVALAPKGFAKNQGFTSPLTRLSCAVSGSDQSCNLAVSAGEWAEIFNVPLRFVTFAVRDRDITPTAAGFDAENMVINEWREQIEAEYAQATQHWESDVPISLEIGDGPTWKESIQSIDWQASELLIVGTTTSGIFKQVLVGKNAEKIIRYASVPRLVLPRSTD</sequence>
<comment type="similarity">
    <text evidence="1">Belongs to the universal stress protein A family.</text>
</comment>
<dbReference type="CDD" id="cd00293">
    <property type="entry name" value="USP-like"/>
    <property type="match status" value="2"/>
</dbReference>
<comment type="caution">
    <text evidence="3">The sequence shown here is derived from an EMBL/GenBank/DDBJ whole genome shotgun (WGS) entry which is preliminary data.</text>
</comment>